<sequence>MIEQNKLIEGNIFKALIGLALPIMGTSFVQMAYNMTDMIWIGRVGSKAVAAVGTAGFFTWLAMAFIMIPKIAAEIGVAQSVGKKDNQSIIYYIRHTLQLNVFFALLYGFILILLKKQVIGFFNLQDKAVIEMAQSYLTIVSAGMLFYFINPVLTGILNGYGESRTPFLINGIGLITNMILDPVLIMGIGPFPVMGVKGAALATVIAQVVVTTIFLLNIRRKIPVFSQINFFRVPDWNHIRGITKLGLPVALQSGLFTVIAMVIARIIAQWGPVPVAVQKVGSQIEAISWMTANGFSTALGAFVGQNYGAKKWNRIYKGYFTAMGIMCAIGIAATGFLILGAESIFSIFIPEQEAIAYGIQYLKILGISQLFMCIEITTAGAFNGLSKTVPPSIVGITFNALRIPTALILSSPNLLGLNGIWWSISISSIFKGIVLVTWFGIFLKRQSFRLKETNIGQGVGNNLMN</sequence>
<comment type="caution">
    <text evidence="14">The sequence shown here is derived from an EMBL/GenBank/DDBJ whole genome shotgun (WGS) entry which is preliminary data.</text>
</comment>
<dbReference type="InterPro" id="IPR048279">
    <property type="entry name" value="MdtK-like"/>
</dbReference>
<dbReference type="AlphaFoldDB" id="A0AAE3KZ30"/>
<dbReference type="GO" id="GO:0015297">
    <property type="term" value="F:antiporter activity"/>
    <property type="evidence" value="ECO:0007669"/>
    <property type="project" value="UniProtKB-KW"/>
</dbReference>
<dbReference type="PANTHER" id="PTHR43298:SF2">
    <property type="entry name" value="FMN_FAD EXPORTER YEEO-RELATED"/>
    <property type="match status" value="1"/>
</dbReference>
<evidence type="ECO:0000256" key="11">
    <source>
        <dbReference type="ARBA" id="ARBA00023136"/>
    </source>
</evidence>
<keyword evidence="9 13" id="KW-1133">Transmembrane helix</keyword>
<feature type="transmembrane region" description="Helical" evidence="13">
    <location>
        <begin position="199"/>
        <end position="218"/>
    </location>
</feature>
<evidence type="ECO:0000256" key="3">
    <source>
        <dbReference type="ARBA" id="ARBA00010199"/>
    </source>
</evidence>
<feature type="transmembrane region" description="Helical" evidence="13">
    <location>
        <begin position="48"/>
        <end position="68"/>
    </location>
</feature>
<evidence type="ECO:0000256" key="5">
    <source>
        <dbReference type="ARBA" id="ARBA00022448"/>
    </source>
</evidence>
<dbReference type="Proteomes" id="UP001205748">
    <property type="component" value="Unassembled WGS sequence"/>
</dbReference>
<organism evidence="14 15">
    <name type="scientific">Irregularibacter muris</name>
    <dbReference type="NCBI Taxonomy" id="1796619"/>
    <lineage>
        <taxon>Bacteria</taxon>
        <taxon>Bacillati</taxon>
        <taxon>Bacillota</taxon>
        <taxon>Clostridia</taxon>
        <taxon>Eubacteriales</taxon>
        <taxon>Eubacteriaceae</taxon>
        <taxon>Irregularibacter</taxon>
    </lineage>
</organism>
<evidence type="ECO:0000256" key="6">
    <source>
        <dbReference type="ARBA" id="ARBA00022449"/>
    </source>
</evidence>
<feature type="transmembrane region" description="Helical" evidence="13">
    <location>
        <begin position="12"/>
        <end position="33"/>
    </location>
</feature>
<evidence type="ECO:0000256" key="9">
    <source>
        <dbReference type="ARBA" id="ARBA00022989"/>
    </source>
</evidence>
<gene>
    <name evidence="14" type="ORF">NSA47_01020</name>
</gene>
<keyword evidence="5" id="KW-0813">Transport</keyword>
<name>A0AAE3KZ30_9FIRM</name>
<evidence type="ECO:0000256" key="13">
    <source>
        <dbReference type="SAM" id="Phobius"/>
    </source>
</evidence>
<dbReference type="GO" id="GO:0042910">
    <property type="term" value="F:xenobiotic transmembrane transporter activity"/>
    <property type="evidence" value="ECO:0007669"/>
    <property type="project" value="InterPro"/>
</dbReference>
<keyword evidence="10" id="KW-0406">Ion transport</keyword>
<dbReference type="InterPro" id="IPR050222">
    <property type="entry name" value="MATE_MdtK"/>
</dbReference>
<evidence type="ECO:0000256" key="7">
    <source>
        <dbReference type="ARBA" id="ARBA00022475"/>
    </source>
</evidence>
<evidence type="ECO:0000256" key="2">
    <source>
        <dbReference type="ARBA" id="ARBA00004651"/>
    </source>
</evidence>
<keyword evidence="11 13" id="KW-0472">Membrane</keyword>
<dbReference type="GO" id="GO:0005886">
    <property type="term" value="C:plasma membrane"/>
    <property type="evidence" value="ECO:0007669"/>
    <property type="project" value="UniProtKB-SubCell"/>
</dbReference>
<dbReference type="Pfam" id="PF01554">
    <property type="entry name" value="MatE"/>
    <property type="match status" value="2"/>
</dbReference>
<comment type="function">
    <text evidence="1">Multidrug efflux pump.</text>
</comment>
<evidence type="ECO:0000256" key="4">
    <source>
        <dbReference type="ARBA" id="ARBA00020268"/>
    </source>
</evidence>
<evidence type="ECO:0000313" key="15">
    <source>
        <dbReference type="Proteomes" id="UP001205748"/>
    </source>
</evidence>
<proteinExistence type="inferred from homology"/>
<reference evidence="14" key="1">
    <citation type="submission" date="2022-07" db="EMBL/GenBank/DDBJ databases">
        <title>Enhanced cultured diversity of the mouse gut microbiota enables custom-made synthetic communities.</title>
        <authorList>
            <person name="Afrizal A."/>
        </authorList>
    </citation>
    <scope>NUCLEOTIDE SEQUENCE</scope>
    <source>
        <strain evidence="14">DSM 28593</strain>
    </source>
</reference>
<evidence type="ECO:0000256" key="8">
    <source>
        <dbReference type="ARBA" id="ARBA00022692"/>
    </source>
</evidence>
<dbReference type="NCBIfam" id="TIGR00797">
    <property type="entry name" value="matE"/>
    <property type="match status" value="1"/>
</dbReference>
<evidence type="ECO:0000313" key="14">
    <source>
        <dbReference type="EMBL" id="MCR1897572.1"/>
    </source>
</evidence>
<evidence type="ECO:0000256" key="1">
    <source>
        <dbReference type="ARBA" id="ARBA00003408"/>
    </source>
</evidence>
<keyword evidence="7" id="KW-1003">Cell membrane</keyword>
<feature type="transmembrane region" description="Helical" evidence="13">
    <location>
        <begin position="167"/>
        <end position="193"/>
    </location>
</feature>
<feature type="transmembrane region" description="Helical" evidence="13">
    <location>
        <begin position="420"/>
        <end position="443"/>
    </location>
</feature>
<protein>
    <recommendedName>
        <fullName evidence="4">Probable multidrug resistance protein NorM</fullName>
    </recommendedName>
    <alternativeName>
        <fullName evidence="12">Multidrug-efflux transporter</fullName>
    </alternativeName>
</protein>
<keyword evidence="8 13" id="KW-0812">Transmembrane</keyword>
<feature type="transmembrane region" description="Helical" evidence="13">
    <location>
        <begin position="89"/>
        <end position="114"/>
    </location>
</feature>
<dbReference type="EMBL" id="JANKAS010000001">
    <property type="protein sequence ID" value="MCR1897572.1"/>
    <property type="molecule type" value="Genomic_DNA"/>
</dbReference>
<dbReference type="PANTHER" id="PTHR43298">
    <property type="entry name" value="MULTIDRUG RESISTANCE PROTEIN NORM-RELATED"/>
    <property type="match status" value="1"/>
</dbReference>
<dbReference type="PIRSF" id="PIRSF006603">
    <property type="entry name" value="DinF"/>
    <property type="match status" value="1"/>
</dbReference>
<evidence type="ECO:0000256" key="12">
    <source>
        <dbReference type="ARBA" id="ARBA00031636"/>
    </source>
</evidence>
<dbReference type="GO" id="GO:0006811">
    <property type="term" value="P:monoatomic ion transport"/>
    <property type="evidence" value="ECO:0007669"/>
    <property type="project" value="UniProtKB-KW"/>
</dbReference>
<comment type="similarity">
    <text evidence="3">Belongs to the multi antimicrobial extrusion (MATE) (TC 2.A.66.1) family.</text>
</comment>
<feature type="transmembrane region" description="Helical" evidence="13">
    <location>
        <begin position="319"/>
        <end position="341"/>
    </location>
</feature>
<keyword evidence="6" id="KW-0050">Antiport</keyword>
<evidence type="ECO:0000256" key="10">
    <source>
        <dbReference type="ARBA" id="ARBA00023065"/>
    </source>
</evidence>
<feature type="transmembrane region" description="Helical" evidence="13">
    <location>
        <begin position="287"/>
        <end position="307"/>
    </location>
</feature>
<feature type="transmembrane region" description="Helical" evidence="13">
    <location>
        <begin position="134"/>
        <end position="160"/>
    </location>
</feature>
<feature type="transmembrane region" description="Helical" evidence="13">
    <location>
        <begin position="245"/>
        <end position="267"/>
    </location>
</feature>
<dbReference type="RefSeq" id="WP_257528976.1">
    <property type="nucleotide sequence ID" value="NZ_JANKAS010000001.1"/>
</dbReference>
<comment type="subcellular location">
    <subcellularLocation>
        <location evidence="2">Cell membrane</location>
        <topology evidence="2">Multi-pass membrane protein</topology>
    </subcellularLocation>
</comment>
<keyword evidence="15" id="KW-1185">Reference proteome</keyword>
<dbReference type="CDD" id="cd13140">
    <property type="entry name" value="MATE_like_1"/>
    <property type="match status" value="1"/>
</dbReference>
<accession>A0AAE3KZ30</accession>
<dbReference type="InterPro" id="IPR002528">
    <property type="entry name" value="MATE_fam"/>
</dbReference>